<feature type="region of interest" description="Disordered" evidence="8">
    <location>
        <begin position="246"/>
        <end position="318"/>
    </location>
</feature>
<dbReference type="GO" id="GO:0000076">
    <property type="term" value="P:DNA replication checkpoint signaling"/>
    <property type="evidence" value="ECO:0007669"/>
    <property type="project" value="UniProtKB-UniRule"/>
</dbReference>
<evidence type="ECO:0000256" key="2">
    <source>
        <dbReference type="ARBA" id="ARBA00006075"/>
    </source>
</evidence>
<evidence type="ECO:0000256" key="8">
    <source>
        <dbReference type="SAM" id="MobiDB-lite"/>
    </source>
</evidence>
<feature type="region of interest" description="Disordered" evidence="8">
    <location>
        <begin position="1"/>
        <end position="25"/>
    </location>
</feature>
<protein>
    <recommendedName>
        <fullName evidence="7">Chromosome segregation in meiosis protein</fullName>
    </recommendedName>
</protein>
<dbReference type="Pfam" id="PF07962">
    <property type="entry name" value="Swi3"/>
    <property type="match status" value="1"/>
</dbReference>
<comment type="subcellular location">
    <subcellularLocation>
        <location evidence="1 7">Nucleus</location>
    </subcellularLocation>
</comment>
<dbReference type="OrthoDB" id="437078at2759"/>
<feature type="region of interest" description="Disordered" evidence="8">
    <location>
        <begin position="166"/>
        <end position="217"/>
    </location>
</feature>
<dbReference type="InterPro" id="IPR040038">
    <property type="entry name" value="TIPIN/Csm3/Swi3"/>
</dbReference>
<keyword evidence="11" id="KW-1185">Reference proteome</keyword>
<dbReference type="GO" id="GO:0003677">
    <property type="term" value="F:DNA binding"/>
    <property type="evidence" value="ECO:0007669"/>
    <property type="project" value="TreeGrafter"/>
</dbReference>
<dbReference type="GO" id="GO:0031298">
    <property type="term" value="C:replication fork protection complex"/>
    <property type="evidence" value="ECO:0007669"/>
    <property type="project" value="TreeGrafter"/>
</dbReference>
<evidence type="ECO:0000256" key="3">
    <source>
        <dbReference type="ARBA" id="ARBA00022763"/>
    </source>
</evidence>
<evidence type="ECO:0000259" key="9">
    <source>
        <dbReference type="Pfam" id="PF07962"/>
    </source>
</evidence>
<accession>A0A8H7T4M7</accession>
<dbReference type="PANTHER" id="PTHR13220:SF11">
    <property type="entry name" value="TIMELESS-INTERACTING PROTEIN"/>
    <property type="match status" value="1"/>
</dbReference>
<dbReference type="Proteomes" id="UP000664132">
    <property type="component" value="Unassembled WGS sequence"/>
</dbReference>
<evidence type="ECO:0000256" key="1">
    <source>
        <dbReference type="ARBA" id="ARBA00004123"/>
    </source>
</evidence>
<dbReference type="EMBL" id="JAFJYH010000334">
    <property type="protein sequence ID" value="KAG4413092.1"/>
    <property type="molecule type" value="Genomic_DNA"/>
</dbReference>
<organism evidence="10 11">
    <name type="scientific">Cadophora malorum</name>
    <dbReference type="NCBI Taxonomy" id="108018"/>
    <lineage>
        <taxon>Eukaryota</taxon>
        <taxon>Fungi</taxon>
        <taxon>Dikarya</taxon>
        <taxon>Ascomycota</taxon>
        <taxon>Pezizomycotina</taxon>
        <taxon>Leotiomycetes</taxon>
        <taxon>Helotiales</taxon>
        <taxon>Ploettnerulaceae</taxon>
        <taxon>Cadophora</taxon>
    </lineage>
</organism>
<evidence type="ECO:0000256" key="6">
    <source>
        <dbReference type="ARBA" id="ARBA00023306"/>
    </source>
</evidence>
<evidence type="ECO:0000256" key="7">
    <source>
        <dbReference type="RuleBase" id="RU366049"/>
    </source>
</evidence>
<name>A0A8H7T4M7_9HELO</name>
<gene>
    <name evidence="10" type="ORF">IFR04_013776</name>
</gene>
<comment type="caution">
    <text evidence="10">The sequence shown here is derived from an EMBL/GenBank/DDBJ whole genome shotgun (WGS) entry which is preliminary data.</text>
</comment>
<keyword evidence="5 7" id="KW-0539">Nucleus</keyword>
<dbReference type="InterPro" id="IPR012923">
    <property type="entry name" value="Csm3"/>
</dbReference>
<comment type="function">
    <text evidence="7">Plays an important role in the control of DNA replication and the maintenance of replication fork stability.</text>
</comment>
<proteinExistence type="inferred from homology"/>
<evidence type="ECO:0000256" key="4">
    <source>
        <dbReference type="ARBA" id="ARBA00022880"/>
    </source>
</evidence>
<dbReference type="PANTHER" id="PTHR13220">
    <property type="entry name" value="TIMELESS INTERACTING-RELATED"/>
    <property type="match status" value="1"/>
</dbReference>
<sequence length="318" mass="34894">MSDTNTRPLPTEGPSAGGDEFDDLFNYDADVNDPFSENYVAPSAKERQREIDAAAKAKGGAGLGIDEEVEVTRKARAPRVKLDENRLLSANGIPKLRNKAKHHLKLKGKGHEYSDAAKLLSFYQIWLDDLFPKARFLDALAMVEKMGHKKRIQMMRMEWINEGKPQTVTEDSIDEPPPANENGVREKTAPRIAPIFENAAGERPKTPGPNDNPATDIEMEDEDLYGATPRAPRSKPVEEAVSQTDSLFGGNGGSIFGPAKKVVDESGPDDDELDALLAEEAMMQDTAGSKPGPAVSKVAPRDEIDDDEMEAMNDMDMW</sequence>
<dbReference type="GO" id="GO:0031297">
    <property type="term" value="P:replication fork processing"/>
    <property type="evidence" value="ECO:0007669"/>
    <property type="project" value="UniProtKB-UniRule"/>
</dbReference>
<feature type="domain" description="Chromosome segregation in meiosis protein 3" evidence="9">
    <location>
        <begin position="81"/>
        <end position="163"/>
    </location>
</feature>
<dbReference type="GO" id="GO:0043111">
    <property type="term" value="P:replication fork arrest"/>
    <property type="evidence" value="ECO:0007669"/>
    <property type="project" value="TreeGrafter"/>
</dbReference>
<dbReference type="GO" id="GO:0006974">
    <property type="term" value="P:DNA damage response"/>
    <property type="evidence" value="ECO:0007669"/>
    <property type="project" value="UniProtKB-KW"/>
</dbReference>
<evidence type="ECO:0000313" key="11">
    <source>
        <dbReference type="Proteomes" id="UP000664132"/>
    </source>
</evidence>
<reference evidence="10" key="1">
    <citation type="submission" date="2021-02" db="EMBL/GenBank/DDBJ databases">
        <title>Genome sequence Cadophora malorum strain M34.</title>
        <authorList>
            <person name="Stefanovic E."/>
            <person name="Vu D."/>
            <person name="Scully C."/>
            <person name="Dijksterhuis J."/>
            <person name="Roader J."/>
            <person name="Houbraken J."/>
        </authorList>
    </citation>
    <scope>NUCLEOTIDE SEQUENCE</scope>
    <source>
        <strain evidence="10">M34</strain>
    </source>
</reference>
<evidence type="ECO:0000313" key="10">
    <source>
        <dbReference type="EMBL" id="KAG4413092.1"/>
    </source>
</evidence>
<keyword evidence="3 7" id="KW-0227">DNA damage</keyword>
<keyword evidence="4" id="KW-0236">DNA replication inhibitor</keyword>
<keyword evidence="6 7" id="KW-0131">Cell cycle</keyword>
<feature type="compositionally biased region" description="Acidic residues" evidence="8">
    <location>
        <begin position="303"/>
        <end position="318"/>
    </location>
</feature>
<comment type="similarity">
    <text evidence="2 7">Belongs to the CSM3 family.</text>
</comment>
<evidence type="ECO:0000256" key="5">
    <source>
        <dbReference type="ARBA" id="ARBA00023242"/>
    </source>
</evidence>
<dbReference type="AlphaFoldDB" id="A0A8H7T4M7"/>